<dbReference type="Gene3D" id="1.10.10.1320">
    <property type="entry name" value="Anti-sigma factor, zinc-finger domain"/>
    <property type="match status" value="1"/>
</dbReference>
<proteinExistence type="predicted"/>
<evidence type="ECO:0000259" key="1">
    <source>
        <dbReference type="Pfam" id="PF12973"/>
    </source>
</evidence>
<accession>A0A0K6GUW8</accession>
<reference evidence="3" key="1">
    <citation type="submission" date="2015-08" db="EMBL/GenBank/DDBJ databases">
        <authorList>
            <person name="Varghese N."/>
        </authorList>
    </citation>
    <scope>NUCLEOTIDE SEQUENCE [LARGE SCALE GENOMIC DNA]</scope>
    <source>
        <strain evidence="3">DSM 27808</strain>
    </source>
</reference>
<dbReference type="NCBIfam" id="TIGR02451">
    <property type="entry name" value="anti_sig_ChrR"/>
    <property type="match status" value="1"/>
</dbReference>
<dbReference type="CDD" id="cd20301">
    <property type="entry name" value="cupin_ChrR"/>
    <property type="match status" value="1"/>
</dbReference>
<feature type="domain" description="ChrR-like cupin" evidence="1">
    <location>
        <begin position="116"/>
        <end position="200"/>
    </location>
</feature>
<keyword evidence="3" id="KW-1185">Reference proteome</keyword>
<gene>
    <name evidence="2" type="ORF">Ga0061064_0081</name>
</gene>
<dbReference type="SUPFAM" id="SSF51182">
    <property type="entry name" value="RmlC-like cupins"/>
    <property type="match status" value="1"/>
</dbReference>
<name>A0A0K6GUW8_9GAMM</name>
<dbReference type="Proteomes" id="UP000182598">
    <property type="component" value="Unassembled WGS sequence"/>
</dbReference>
<organism evidence="2 3">
    <name type="scientific">Pseudidiomarina woesei</name>
    <dbReference type="NCBI Taxonomy" id="1381080"/>
    <lineage>
        <taxon>Bacteria</taxon>
        <taxon>Pseudomonadati</taxon>
        <taxon>Pseudomonadota</taxon>
        <taxon>Gammaproteobacteria</taxon>
        <taxon>Alteromonadales</taxon>
        <taxon>Idiomarinaceae</taxon>
        <taxon>Pseudidiomarina</taxon>
    </lineage>
</organism>
<dbReference type="OrthoDB" id="2988517at2"/>
<dbReference type="InterPro" id="IPR012807">
    <property type="entry name" value="Anti-sigma_ChrR"/>
</dbReference>
<dbReference type="Pfam" id="PF12973">
    <property type="entry name" value="Cupin_7"/>
    <property type="match status" value="1"/>
</dbReference>
<dbReference type="InterPro" id="IPR011051">
    <property type="entry name" value="RmlC_Cupin_sf"/>
</dbReference>
<protein>
    <submittedName>
        <fullName evidence="2">Anti-ECFsigma factor, ChrR</fullName>
    </submittedName>
</protein>
<dbReference type="InterPro" id="IPR025979">
    <property type="entry name" value="ChrR-like_cupin_dom"/>
</dbReference>
<dbReference type="RefSeq" id="WP_055437822.1">
    <property type="nucleotide sequence ID" value="NZ_CYHB01000001.1"/>
</dbReference>
<dbReference type="AlphaFoldDB" id="A0A0K6GUW8"/>
<dbReference type="InterPro" id="IPR014710">
    <property type="entry name" value="RmlC-like_jellyroll"/>
</dbReference>
<dbReference type="EMBL" id="CYHB01000001">
    <property type="protein sequence ID" value="CUA82527.1"/>
    <property type="molecule type" value="Genomic_DNA"/>
</dbReference>
<evidence type="ECO:0000313" key="2">
    <source>
        <dbReference type="EMBL" id="CUA82527.1"/>
    </source>
</evidence>
<dbReference type="Gene3D" id="2.60.120.10">
    <property type="entry name" value="Jelly Rolls"/>
    <property type="match status" value="1"/>
</dbReference>
<dbReference type="InterPro" id="IPR041916">
    <property type="entry name" value="Anti_sigma_zinc_sf"/>
</dbReference>
<sequence length="225" mass="25004">MIKFHPSEQHLVLYTAGELSPAMLMMVGTHVDMCSHCQAHVRDIEQQLARKLLGDVEPQPLARNAALDEQAMLQAIFNSQPTPQTAAVAANDSLYLEGNHFKLPATLARNSHRIGDWSRLPGKLWRAPVTVGGEEMLNFIYMAENASLPEHTHKGNEATLVVNGVFNDENNEYRDGDFVLLDNHHKHSPATQNEDCLTLAALEGPLHFTSGLSRLLNPFSSLFFK</sequence>
<evidence type="ECO:0000313" key="3">
    <source>
        <dbReference type="Proteomes" id="UP000182598"/>
    </source>
</evidence>